<reference evidence="2 3" key="1">
    <citation type="journal article" date="2012" name="J. Bacteriol.">
        <title>Genome Sequence of the Alkane-Degrading Bacterium Alcanivorax hongdengensis Type Strain A-11-3.</title>
        <authorList>
            <person name="Lai Q."/>
            <person name="Shao Z."/>
        </authorList>
    </citation>
    <scope>NUCLEOTIDE SEQUENCE [LARGE SCALE GENOMIC DNA]</scope>
    <source>
        <strain evidence="2 3">A-11-3</strain>
    </source>
</reference>
<sequence length="105" mass="10322">MKMIKLLATGTLLAALGGCATAVSPVGNGLFFTDVSGPVTASDNAAASKTGKACATNILGLVAGGDASITAAKEQGGITKVANVDYRSNTVLGLFSQSCTLVKGE</sequence>
<feature type="chain" id="PRO_5003948406" evidence="1">
    <location>
        <begin position="23"/>
        <end position="105"/>
    </location>
</feature>
<dbReference type="Pfam" id="PF13146">
    <property type="entry name" value="TRL"/>
    <property type="match status" value="1"/>
</dbReference>
<proteinExistence type="predicted"/>
<feature type="signal peptide" evidence="1">
    <location>
        <begin position="1"/>
        <end position="22"/>
    </location>
</feature>
<organism evidence="2 3">
    <name type="scientific">Alcanivorax hongdengensis A-11-3</name>
    <dbReference type="NCBI Taxonomy" id="1177179"/>
    <lineage>
        <taxon>Bacteria</taxon>
        <taxon>Pseudomonadati</taxon>
        <taxon>Pseudomonadota</taxon>
        <taxon>Gammaproteobacteria</taxon>
        <taxon>Oceanospirillales</taxon>
        <taxon>Alcanivoracaceae</taxon>
        <taxon>Alcanivorax</taxon>
    </lineage>
</organism>
<comment type="caution">
    <text evidence="2">The sequence shown here is derived from an EMBL/GenBank/DDBJ whole genome shotgun (WGS) entry which is preliminary data.</text>
</comment>
<dbReference type="EMBL" id="AMRJ01000018">
    <property type="protein sequence ID" value="EKF73823.1"/>
    <property type="molecule type" value="Genomic_DNA"/>
</dbReference>
<dbReference type="STRING" id="1177179.A11A3_11458"/>
<name>L0WAN2_9GAMM</name>
<dbReference type="InterPro" id="IPR025113">
    <property type="entry name" value="TRL-like"/>
</dbReference>
<dbReference type="PROSITE" id="PS51257">
    <property type="entry name" value="PROKAR_LIPOPROTEIN"/>
    <property type="match status" value="1"/>
</dbReference>
<evidence type="ECO:0000313" key="2">
    <source>
        <dbReference type="EMBL" id="EKF73823.1"/>
    </source>
</evidence>
<keyword evidence="1" id="KW-0732">Signal</keyword>
<accession>L0WAN2</accession>
<dbReference type="RefSeq" id="WP_008929466.1">
    <property type="nucleotide sequence ID" value="NZ_AMRJ01000018.1"/>
</dbReference>
<dbReference type="OrthoDB" id="6078409at2"/>
<dbReference type="PATRIC" id="fig|1177179.3.peg.2287"/>
<evidence type="ECO:0000256" key="1">
    <source>
        <dbReference type="SAM" id="SignalP"/>
    </source>
</evidence>
<dbReference type="Proteomes" id="UP000010164">
    <property type="component" value="Unassembled WGS sequence"/>
</dbReference>
<evidence type="ECO:0000313" key="3">
    <source>
        <dbReference type="Proteomes" id="UP000010164"/>
    </source>
</evidence>
<protein>
    <submittedName>
        <fullName evidence="2">TRL-like protein family</fullName>
    </submittedName>
</protein>
<gene>
    <name evidence="2" type="ORF">A11A3_11458</name>
</gene>
<dbReference type="eggNOG" id="ENOG50333ZE">
    <property type="taxonomic scope" value="Bacteria"/>
</dbReference>
<dbReference type="AlphaFoldDB" id="L0WAN2"/>
<keyword evidence="3" id="KW-1185">Reference proteome</keyword>